<protein>
    <submittedName>
        <fullName evidence="3">Hydrolase, alpha/beta domain protein</fullName>
    </submittedName>
</protein>
<proteinExistence type="predicted"/>
<dbReference type="GO" id="GO:0016787">
    <property type="term" value="F:hydrolase activity"/>
    <property type="evidence" value="ECO:0007669"/>
    <property type="project" value="UniProtKB-KW"/>
</dbReference>
<dbReference type="STRING" id="585531.HMPREF0063_10729"/>
<sequence>MGGMGLYADLNAWLTGATARWTVRYGEDLRHGGQGVADPERWTVPTRHGRVRCELYRPPGRPSGPVPVLVHLHGGAFIMRHPGMDDFWCRHVAARAGVAVVNVDYEVAPRRRYPVAHEQTHDAIVHVQRHGVDRGLDGDRLAVSGFSAGGNLAASACLRARDEQTFTARLQLLAVPSLDVVTTDKPSTVARPMISPRMVGLVRAAYFKDASRRAEPYASPAFATDLQGLPPAMVLTAEYDALRAEGDTYAERLAAAGVPVDHLVVPRRDHYFLDGTDPAQARGLLDAMSDRVSAALHG</sequence>
<dbReference type="Pfam" id="PF07859">
    <property type="entry name" value="Abhydrolase_3"/>
    <property type="match status" value="1"/>
</dbReference>
<dbReference type="Proteomes" id="UP000003111">
    <property type="component" value="Unassembled WGS sequence"/>
</dbReference>
<dbReference type="Gene3D" id="3.40.50.1820">
    <property type="entry name" value="alpha/beta hydrolase"/>
    <property type="match status" value="1"/>
</dbReference>
<accession>E2S9T9</accession>
<dbReference type="PANTHER" id="PTHR48081">
    <property type="entry name" value="AB HYDROLASE SUPERFAMILY PROTEIN C4A8.06C"/>
    <property type="match status" value="1"/>
</dbReference>
<dbReference type="eggNOG" id="COG0657">
    <property type="taxonomic scope" value="Bacteria"/>
</dbReference>
<evidence type="ECO:0000313" key="3">
    <source>
        <dbReference type="EMBL" id="EFQ84013.1"/>
    </source>
</evidence>
<gene>
    <name evidence="3" type="ORF">HMPREF0063_10729</name>
</gene>
<keyword evidence="1 3" id="KW-0378">Hydrolase</keyword>
<dbReference type="SUPFAM" id="SSF53474">
    <property type="entry name" value="alpha/beta-Hydrolases"/>
    <property type="match status" value="1"/>
</dbReference>
<evidence type="ECO:0000259" key="2">
    <source>
        <dbReference type="Pfam" id="PF07859"/>
    </source>
</evidence>
<dbReference type="PANTHER" id="PTHR48081:SF8">
    <property type="entry name" value="ALPHA_BETA HYDROLASE FOLD-3 DOMAIN-CONTAINING PROTEIN-RELATED"/>
    <property type="match status" value="1"/>
</dbReference>
<dbReference type="AlphaFoldDB" id="E2S9T9"/>
<evidence type="ECO:0000313" key="4">
    <source>
        <dbReference type="Proteomes" id="UP000003111"/>
    </source>
</evidence>
<dbReference type="InterPro" id="IPR013094">
    <property type="entry name" value="AB_hydrolase_3"/>
</dbReference>
<dbReference type="InterPro" id="IPR029058">
    <property type="entry name" value="AB_hydrolase_fold"/>
</dbReference>
<name>E2S9T9_9ACTN</name>
<keyword evidence="4" id="KW-1185">Reference proteome</keyword>
<dbReference type="HOGENOM" id="CLU_012494_6_4_11"/>
<organism evidence="3 4">
    <name type="scientific">Aeromicrobium marinum DSM 15272</name>
    <dbReference type="NCBI Taxonomy" id="585531"/>
    <lineage>
        <taxon>Bacteria</taxon>
        <taxon>Bacillati</taxon>
        <taxon>Actinomycetota</taxon>
        <taxon>Actinomycetes</taxon>
        <taxon>Propionibacteriales</taxon>
        <taxon>Nocardioidaceae</taxon>
        <taxon>Aeromicrobium</taxon>
    </lineage>
</organism>
<dbReference type="EMBL" id="ACLF03000003">
    <property type="protein sequence ID" value="EFQ84013.1"/>
    <property type="molecule type" value="Genomic_DNA"/>
</dbReference>
<dbReference type="InterPro" id="IPR050300">
    <property type="entry name" value="GDXG_lipolytic_enzyme"/>
</dbReference>
<feature type="domain" description="Alpha/beta hydrolase fold-3" evidence="2">
    <location>
        <begin position="69"/>
        <end position="273"/>
    </location>
</feature>
<comment type="caution">
    <text evidence="3">The sequence shown here is derived from an EMBL/GenBank/DDBJ whole genome shotgun (WGS) entry which is preliminary data.</text>
</comment>
<evidence type="ECO:0000256" key="1">
    <source>
        <dbReference type="ARBA" id="ARBA00022801"/>
    </source>
</evidence>
<reference evidence="3" key="1">
    <citation type="submission" date="2010-08" db="EMBL/GenBank/DDBJ databases">
        <authorList>
            <person name="Muzny D."/>
            <person name="Qin X."/>
            <person name="Buhay C."/>
            <person name="Dugan-Rocha S."/>
            <person name="Ding Y."/>
            <person name="Chen G."/>
            <person name="Hawes A."/>
            <person name="Holder M."/>
            <person name="Jhangiani S."/>
            <person name="Johnson A."/>
            <person name="Khan Z."/>
            <person name="Li Z."/>
            <person name="Liu W."/>
            <person name="Liu X."/>
            <person name="Perez L."/>
            <person name="Shen H."/>
            <person name="Wang Q."/>
            <person name="Watt J."/>
            <person name="Xi L."/>
            <person name="Xin Y."/>
            <person name="Zhou J."/>
            <person name="Deng J."/>
            <person name="Jiang H."/>
            <person name="Liu Y."/>
            <person name="Qu J."/>
            <person name="Song X.-Z."/>
            <person name="Zhang L."/>
            <person name="Villasana D."/>
            <person name="Johnson A."/>
            <person name="Liu J."/>
            <person name="Liyanage D."/>
            <person name="Lorensuhewa L."/>
            <person name="Robinson T."/>
            <person name="Song A."/>
            <person name="Song B.-B."/>
            <person name="Dinh H."/>
            <person name="Thornton R."/>
            <person name="Coyle M."/>
            <person name="Francisco L."/>
            <person name="Jackson L."/>
            <person name="Javaid M."/>
            <person name="Korchina V."/>
            <person name="Kovar C."/>
            <person name="Mata R."/>
            <person name="Mathew T."/>
            <person name="Ngo R."/>
            <person name="Nguyen L."/>
            <person name="Nguyen N."/>
            <person name="Okwuonu G."/>
            <person name="Ongeri F."/>
            <person name="Pham C."/>
            <person name="Simmons D."/>
            <person name="Wilczek-Boney K."/>
            <person name="Hale W."/>
            <person name="Jakkamsetti A."/>
            <person name="Pham P."/>
            <person name="Ruth R."/>
            <person name="San Lucas F."/>
            <person name="Warren J."/>
            <person name="Zhang J."/>
            <person name="Zhao Z."/>
            <person name="Zhou C."/>
            <person name="Zhu D."/>
            <person name="Lee S."/>
            <person name="Bess C."/>
            <person name="Blankenburg K."/>
            <person name="Forbes L."/>
            <person name="Fu Q."/>
            <person name="Gubbala S."/>
            <person name="Hirani K."/>
            <person name="Jayaseelan J.C."/>
            <person name="Lara F."/>
            <person name="Munidasa M."/>
            <person name="Palculict T."/>
            <person name="Patil S."/>
            <person name="Pu L.-L."/>
            <person name="Saada N."/>
            <person name="Tang L."/>
            <person name="Weissenberger G."/>
            <person name="Zhu Y."/>
            <person name="Hemphill L."/>
            <person name="Shang Y."/>
            <person name="Youmans B."/>
            <person name="Ayvaz T."/>
            <person name="Ross M."/>
            <person name="Santibanez J."/>
            <person name="Aqrawi P."/>
            <person name="Gross S."/>
            <person name="Joshi V."/>
            <person name="Fowler G."/>
            <person name="Nazareth L."/>
            <person name="Reid J."/>
            <person name="Worley K."/>
            <person name="Petrosino J."/>
            <person name="Highlander S."/>
            <person name="Gibbs R."/>
        </authorList>
    </citation>
    <scope>NUCLEOTIDE SEQUENCE [LARGE SCALE GENOMIC DNA]</scope>
    <source>
        <strain evidence="3">DSM 15272</strain>
    </source>
</reference>